<feature type="compositionally biased region" description="Basic and acidic residues" evidence="1">
    <location>
        <begin position="364"/>
        <end position="373"/>
    </location>
</feature>
<comment type="caution">
    <text evidence="2">The sequence shown here is derived from an EMBL/GenBank/DDBJ whole genome shotgun (WGS) entry which is preliminary data.</text>
</comment>
<accession>A0AA39ITS2</accession>
<dbReference type="Proteomes" id="UP001175226">
    <property type="component" value="Unassembled WGS sequence"/>
</dbReference>
<name>A0AA39ITS2_9AGAR</name>
<evidence type="ECO:0000313" key="2">
    <source>
        <dbReference type="EMBL" id="KAK0430330.1"/>
    </source>
</evidence>
<feature type="region of interest" description="Disordered" evidence="1">
    <location>
        <begin position="346"/>
        <end position="373"/>
    </location>
</feature>
<keyword evidence="3" id="KW-1185">Reference proteome</keyword>
<protein>
    <recommendedName>
        <fullName evidence="4">Restriction endonuclease domain-containing protein</fullName>
    </recommendedName>
</protein>
<reference evidence="2" key="1">
    <citation type="submission" date="2023-06" db="EMBL/GenBank/DDBJ databases">
        <authorList>
            <consortium name="Lawrence Berkeley National Laboratory"/>
            <person name="Ahrendt S."/>
            <person name="Sahu N."/>
            <person name="Indic B."/>
            <person name="Wong-Bajracharya J."/>
            <person name="Merenyi Z."/>
            <person name="Ke H.-M."/>
            <person name="Monk M."/>
            <person name="Kocsube S."/>
            <person name="Drula E."/>
            <person name="Lipzen A."/>
            <person name="Balint B."/>
            <person name="Henrissat B."/>
            <person name="Andreopoulos B."/>
            <person name="Martin F.M."/>
            <person name="Harder C.B."/>
            <person name="Rigling D."/>
            <person name="Ford K.L."/>
            <person name="Foster G.D."/>
            <person name="Pangilinan J."/>
            <person name="Papanicolaou A."/>
            <person name="Barry K."/>
            <person name="LaButti K."/>
            <person name="Viragh M."/>
            <person name="Koriabine M."/>
            <person name="Yan M."/>
            <person name="Riley R."/>
            <person name="Champramary S."/>
            <person name="Plett K.L."/>
            <person name="Tsai I.J."/>
            <person name="Slot J."/>
            <person name="Sipos G."/>
            <person name="Plett J."/>
            <person name="Nagy L.G."/>
            <person name="Grigoriev I.V."/>
        </authorList>
    </citation>
    <scope>NUCLEOTIDE SEQUENCE</scope>
    <source>
        <strain evidence="2">FPL87.14</strain>
    </source>
</reference>
<evidence type="ECO:0000313" key="3">
    <source>
        <dbReference type="Proteomes" id="UP001175226"/>
    </source>
</evidence>
<sequence>MESQRKSITPEIAEDCPPSPIPEDIQHWLKGLEDFPPGSIQQKELNDLDSRWVRDNWDEFTEAHRGRWEFLGDKIIVTLPTPCHQAIQSCVQAALNKIESGRPWFLEHGTSTPLRKGHIKQPFVLVFDRGNNYTGRNELPLQYEFPHIIVEVGHSEAREKVIRDILRLLLELEGVITLGIGCSVLLNEEKKLKGVEILIFYLSDKGTLSLNDARPFTVEEIYAHRDDKWTPIEGNKDATNGADTFRLVGPQKGDRQVFYECSSVPSWTIDEEHQSKKEDIVIPERFLKRIPDGTSAVISAKDLWCHMKKRHEAQALYDIMLNNFKNKGESGMKWETLSFKRGKMDSSMVHWQGSDSLPRKKARTHEARTDSDE</sequence>
<feature type="region of interest" description="Disordered" evidence="1">
    <location>
        <begin position="1"/>
        <end position="20"/>
    </location>
</feature>
<evidence type="ECO:0008006" key="4">
    <source>
        <dbReference type="Google" id="ProtNLM"/>
    </source>
</evidence>
<dbReference type="EMBL" id="JAUEPT010000155">
    <property type="protein sequence ID" value="KAK0430330.1"/>
    <property type="molecule type" value="Genomic_DNA"/>
</dbReference>
<evidence type="ECO:0000256" key="1">
    <source>
        <dbReference type="SAM" id="MobiDB-lite"/>
    </source>
</evidence>
<gene>
    <name evidence="2" type="ORF">EV421DRAFT_1744191</name>
</gene>
<proteinExistence type="predicted"/>
<dbReference type="AlphaFoldDB" id="A0AA39ITS2"/>
<organism evidence="2 3">
    <name type="scientific">Armillaria borealis</name>
    <dbReference type="NCBI Taxonomy" id="47425"/>
    <lineage>
        <taxon>Eukaryota</taxon>
        <taxon>Fungi</taxon>
        <taxon>Dikarya</taxon>
        <taxon>Basidiomycota</taxon>
        <taxon>Agaricomycotina</taxon>
        <taxon>Agaricomycetes</taxon>
        <taxon>Agaricomycetidae</taxon>
        <taxon>Agaricales</taxon>
        <taxon>Marasmiineae</taxon>
        <taxon>Physalacriaceae</taxon>
        <taxon>Armillaria</taxon>
    </lineage>
</organism>